<proteinExistence type="predicted"/>
<evidence type="ECO:0000313" key="2">
    <source>
        <dbReference type="Proteomes" id="UP000324767"/>
    </source>
</evidence>
<evidence type="ECO:0000313" key="1">
    <source>
        <dbReference type="EMBL" id="KAA6409999.1"/>
    </source>
</evidence>
<dbReference type="EMBL" id="VXIT01000010">
    <property type="protein sequence ID" value="KAA6409999.1"/>
    <property type="molecule type" value="Genomic_DNA"/>
</dbReference>
<organism evidence="1 2">
    <name type="scientific">Lasallia pustulata</name>
    <dbReference type="NCBI Taxonomy" id="136370"/>
    <lineage>
        <taxon>Eukaryota</taxon>
        <taxon>Fungi</taxon>
        <taxon>Dikarya</taxon>
        <taxon>Ascomycota</taxon>
        <taxon>Pezizomycotina</taxon>
        <taxon>Lecanoromycetes</taxon>
        <taxon>OSLEUM clade</taxon>
        <taxon>Umbilicariomycetidae</taxon>
        <taxon>Umbilicariales</taxon>
        <taxon>Umbilicariaceae</taxon>
        <taxon>Lasallia</taxon>
    </lineage>
</organism>
<accession>A0A5M8PKM7</accession>
<dbReference type="AlphaFoldDB" id="A0A5M8PKM7"/>
<protein>
    <submittedName>
        <fullName evidence="1">Uncharacterized protein</fullName>
    </submittedName>
</protein>
<comment type="caution">
    <text evidence="1">The sequence shown here is derived from an EMBL/GenBank/DDBJ whole genome shotgun (WGS) entry which is preliminary data.</text>
</comment>
<name>A0A5M8PKM7_9LECA</name>
<dbReference type="Proteomes" id="UP000324767">
    <property type="component" value="Unassembled WGS sequence"/>
</dbReference>
<sequence>MLSIPSTTIRRVAVLGEEERVWDVLGIAPQLRPSNGAENGTINIEKRSTLASYNWQDGIIQGGV</sequence>
<reference evidence="1 2" key="1">
    <citation type="submission" date="2019-09" db="EMBL/GenBank/DDBJ databases">
        <title>The hologenome of the rock-dwelling lichen Lasallia pustulata.</title>
        <authorList>
            <person name="Greshake Tzovaras B."/>
            <person name="Segers F."/>
            <person name="Bicker A."/>
            <person name="Dal Grande F."/>
            <person name="Otte J."/>
            <person name="Hankeln T."/>
            <person name="Schmitt I."/>
            <person name="Ebersberger I."/>
        </authorList>
    </citation>
    <scope>NUCLEOTIDE SEQUENCE [LARGE SCALE GENOMIC DNA]</scope>
    <source>
        <strain evidence="1">A1-1</strain>
    </source>
</reference>
<gene>
    <name evidence="1" type="ORF">FRX48_06613</name>
</gene>